<dbReference type="InterPro" id="IPR050752">
    <property type="entry name" value="C2H2-ZF_domain"/>
</dbReference>
<feature type="domain" description="C2H2-type" evidence="11">
    <location>
        <begin position="284"/>
        <end position="311"/>
    </location>
</feature>
<evidence type="ECO:0000256" key="2">
    <source>
        <dbReference type="ARBA" id="ARBA00022723"/>
    </source>
</evidence>
<feature type="domain" description="C2H2-type" evidence="11">
    <location>
        <begin position="361"/>
        <end position="388"/>
    </location>
</feature>
<dbReference type="GO" id="GO:0000978">
    <property type="term" value="F:RNA polymerase II cis-regulatory region sequence-specific DNA binding"/>
    <property type="evidence" value="ECO:0007669"/>
    <property type="project" value="TreeGrafter"/>
</dbReference>
<dbReference type="SUPFAM" id="SSF57667">
    <property type="entry name" value="beta-beta-alpha zinc fingers"/>
    <property type="match status" value="6"/>
</dbReference>
<keyword evidence="7" id="KW-0238">DNA-binding</keyword>
<reference evidence="12" key="2">
    <citation type="submission" date="2023-05" db="EMBL/GenBank/DDBJ databases">
        <authorList>
            <person name="Fouks B."/>
        </authorList>
    </citation>
    <scope>NUCLEOTIDE SEQUENCE</scope>
    <source>
        <strain evidence="12">Stay&amp;Tobe</strain>
        <tissue evidence="12">Testes</tissue>
    </source>
</reference>
<dbReference type="PANTHER" id="PTHR24384:SF189">
    <property type="entry name" value="C2H2-TYPE DOMAIN-CONTAINING PROTEIN-RELATED"/>
    <property type="match status" value="1"/>
</dbReference>
<dbReference type="InterPro" id="IPR036236">
    <property type="entry name" value="Znf_C2H2_sf"/>
</dbReference>
<feature type="domain" description="C2H2-type" evidence="11">
    <location>
        <begin position="54"/>
        <end position="82"/>
    </location>
</feature>
<reference evidence="12" key="1">
    <citation type="journal article" date="2023" name="IScience">
        <title>Live-bearing cockroach genome reveals convergent evolutionary mechanisms linked to viviparity in insects and beyond.</title>
        <authorList>
            <person name="Fouks B."/>
            <person name="Harrison M.C."/>
            <person name="Mikhailova A.A."/>
            <person name="Marchal E."/>
            <person name="English S."/>
            <person name="Carruthers M."/>
            <person name="Jennings E.C."/>
            <person name="Chiamaka E.L."/>
            <person name="Frigard R.A."/>
            <person name="Pippel M."/>
            <person name="Attardo G.M."/>
            <person name="Benoit J.B."/>
            <person name="Bornberg-Bauer E."/>
            <person name="Tobe S.S."/>
        </authorList>
    </citation>
    <scope>NUCLEOTIDE SEQUENCE</scope>
    <source>
        <strain evidence="12">Stay&amp;Tobe</strain>
    </source>
</reference>
<organism evidence="12 13">
    <name type="scientific">Diploptera punctata</name>
    <name type="common">Pacific beetle cockroach</name>
    <dbReference type="NCBI Taxonomy" id="6984"/>
    <lineage>
        <taxon>Eukaryota</taxon>
        <taxon>Metazoa</taxon>
        <taxon>Ecdysozoa</taxon>
        <taxon>Arthropoda</taxon>
        <taxon>Hexapoda</taxon>
        <taxon>Insecta</taxon>
        <taxon>Pterygota</taxon>
        <taxon>Neoptera</taxon>
        <taxon>Polyneoptera</taxon>
        <taxon>Dictyoptera</taxon>
        <taxon>Blattodea</taxon>
        <taxon>Blaberoidea</taxon>
        <taxon>Blaberidae</taxon>
        <taxon>Diplopterinae</taxon>
        <taxon>Diploptera</taxon>
    </lineage>
</organism>
<keyword evidence="6" id="KW-0805">Transcription regulation</keyword>
<evidence type="ECO:0000313" key="13">
    <source>
        <dbReference type="Proteomes" id="UP001233999"/>
    </source>
</evidence>
<feature type="domain" description="C2H2-type" evidence="11">
    <location>
        <begin position="389"/>
        <end position="416"/>
    </location>
</feature>
<feature type="domain" description="C2H2-type" evidence="11">
    <location>
        <begin position="199"/>
        <end position="229"/>
    </location>
</feature>
<gene>
    <name evidence="12" type="ORF">L9F63_009666</name>
</gene>
<evidence type="ECO:0000256" key="4">
    <source>
        <dbReference type="ARBA" id="ARBA00022771"/>
    </source>
</evidence>
<keyword evidence="4 10" id="KW-0863">Zinc-finger</keyword>
<keyword evidence="13" id="KW-1185">Reference proteome</keyword>
<dbReference type="PROSITE" id="PS50157">
    <property type="entry name" value="ZINC_FINGER_C2H2_2"/>
    <property type="match status" value="10"/>
</dbReference>
<feature type="domain" description="C2H2-type" evidence="11">
    <location>
        <begin position="473"/>
        <end position="500"/>
    </location>
</feature>
<dbReference type="InterPro" id="IPR013087">
    <property type="entry name" value="Znf_C2H2_type"/>
</dbReference>
<evidence type="ECO:0000256" key="1">
    <source>
        <dbReference type="ARBA" id="ARBA00004123"/>
    </source>
</evidence>
<evidence type="ECO:0000259" key="11">
    <source>
        <dbReference type="PROSITE" id="PS50157"/>
    </source>
</evidence>
<evidence type="ECO:0000256" key="7">
    <source>
        <dbReference type="ARBA" id="ARBA00023125"/>
    </source>
</evidence>
<proteinExistence type="predicted"/>
<dbReference type="AlphaFoldDB" id="A0AAD8AJ87"/>
<accession>A0AAD8AJ87</accession>
<evidence type="ECO:0000256" key="9">
    <source>
        <dbReference type="ARBA" id="ARBA00023242"/>
    </source>
</evidence>
<dbReference type="Gene3D" id="3.30.160.60">
    <property type="entry name" value="Classic Zinc Finger"/>
    <property type="match status" value="8"/>
</dbReference>
<evidence type="ECO:0000256" key="5">
    <source>
        <dbReference type="ARBA" id="ARBA00022833"/>
    </source>
</evidence>
<feature type="domain" description="C2H2-type" evidence="11">
    <location>
        <begin position="108"/>
        <end position="130"/>
    </location>
</feature>
<dbReference type="PROSITE" id="PS00028">
    <property type="entry name" value="ZINC_FINGER_C2H2_1"/>
    <property type="match status" value="9"/>
</dbReference>
<evidence type="ECO:0000256" key="3">
    <source>
        <dbReference type="ARBA" id="ARBA00022737"/>
    </source>
</evidence>
<keyword evidence="9" id="KW-0539">Nucleus</keyword>
<dbReference type="FunFam" id="3.30.160.60:FF:000557">
    <property type="entry name" value="zinc finger and SCAN domain-containing protein 29"/>
    <property type="match status" value="1"/>
</dbReference>
<name>A0AAD8AJ87_DIPPU</name>
<dbReference type="EMBL" id="JASPKZ010000455">
    <property type="protein sequence ID" value="KAJ9600049.1"/>
    <property type="molecule type" value="Genomic_DNA"/>
</dbReference>
<comment type="subcellular location">
    <subcellularLocation>
        <location evidence="1">Nucleus</location>
    </subcellularLocation>
</comment>
<keyword evidence="2" id="KW-0479">Metal-binding</keyword>
<evidence type="ECO:0000313" key="12">
    <source>
        <dbReference type="EMBL" id="KAJ9600049.1"/>
    </source>
</evidence>
<evidence type="ECO:0000256" key="8">
    <source>
        <dbReference type="ARBA" id="ARBA00023163"/>
    </source>
</evidence>
<dbReference type="Proteomes" id="UP001233999">
    <property type="component" value="Unassembled WGS sequence"/>
</dbReference>
<dbReference type="SMART" id="SM00355">
    <property type="entry name" value="ZnF_C2H2"/>
    <property type="match status" value="14"/>
</dbReference>
<keyword evidence="3" id="KW-0677">Repeat</keyword>
<keyword evidence="5" id="KW-0862">Zinc</keyword>
<dbReference type="GO" id="GO:0008270">
    <property type="term" value="F:zinc ion binding"/>
    <property type="evidence" value="ECO:0007669"/>
    <property type="project" value="UniProtKB-KW"/>
</dbReference>
<comment type="caution">
    <text evidence="12">The sequence shown here is derived from an EMBL/GenBank/DDBJ whole genome shotgun (WGS) entry which is preliminary data.</text>
</comment>
<feature type="domain" description="C2H2-type" evidence="11">
    <location>
        <begin position="445"/>
        <end position="472"/>
    </location>
</feature>
<feature type="domain" description="C2H2-type" evidence="11">
    <location>
        <begin position="417"/>
        <end position="444"/>
    </location>
</feature>
<keyword evidence="8" id="KW-0804">Transcription</keyword>
<sequence length="571" mass="66547">MSHEKSVPLTEEMLFSMHGLDVTLPVQCDFCPKKFHDMKLFDKHMVRHKECRIFSCQLCHNTYKSWGNLVAHRKACHQGEVLSCSDCGQRKYHPHLGPVNFPVGNNPNGCEECGEGFKTIMQLYRHYRTHGIHQFMPTKGRLIRMEHILIANSIEWCLIDMEDQYSSGDETSKNYNISDTIPSNITNRGNHLEAKVRVYKCKWCAETFNNKRRLKNHKCNQSVQIGYRCDCNQIFSELDDISLHIQMNHLDANLTCTICFQKVGEDFLYHFYTSHISKENNEAVTCPICHIVFSQQPALTRHLKLHNPPSRYHKCEKCGQIIPQRQVLEHARQHYGDKLPEKYKKIEQEYKYRETVTKRSFICEYCGREFGKKLSLQLHIRRHTGDRPYSCKLCEKAFYTNQQLTIHIRQHTGERPYACGICQKTFTGPTALYVHRKLHNVSKRYICSYCGKRFFWKSAYMGHIRLHTGERPYKCNICNKTFTLKGKLNLHLKKHASEHAILACSDCGENFSSEAELSAHQDEQCCMTMVTFVQEGPSGEKDTKIIVMNSEDLEQNNIYIDNTEVVHLVVE</sequence>
<dbReference type="GO" id="GO:0000981">
    <property type="term" value="F:DNA-binding transcription factor activity, RNA polymerase II-specific"/>
    <property type="evidence" value="ECO:0007669"/>
    <property type="project" value="TreeGrafter"/>
</dbReference>
<evidence type="ECO:0000256" key="6">
    <source>
        <dbReference type="ARBA" id="ARBA00023015"/>
    </source>
</evidence>
<dbReference type="GO" id="GO:0005634">
    <property type="term" value="C:nucleus"/>
    <property type="evidence" value="ECO:0007669"/>
    <property type="project" value="UniProtKB-SubCell"/>
</dbReference>
<dbReference type="PANTHER" id="PTHR24384">
    <property type="entry name" value="FINGER PUTATIVE TRANSCRIPTION FACTOR FAMILY-RELATED"/>
    <property type="match status" value="1"/>
</dbReference>
<evidence type="ECO:0000256" key="10">
    <source>
        <dbReference type="PROSITE-ProRule" id="PRU00042"/>
    </source>
</evidence>
<dbReference type="Pfam" id="PF00096">
    <property type="entry name" value="zf-C2H2"/>
    <property type="match status" value="6"/>
</dbReference>
<dbReference type="FunFam" id="3.30.160.60:FF:000072">
    <property type="entry name" value="zinc finger protein 143 isoform X1"/>
    <property type="match status" value="1"/>
</dbReference>
<dbReference type="FunFam" id="3.30.160.60:FF:000065">
    <property type="entry name" value="B-cell CLL/lymphoma 6, member B"/>
    <property type="match status" value="1"/>
</dbReference>
<protein>
    <recommendedName>
        <fullName evidence="11">C2H2-type domain-containing protein</fullName>
    </recommendedName>
</protein>
<feature type="domain" description="C2H2-type" evidence="11">
    <location>
        <begin position="502"/>
        <end position="521"/>
    </location>
</feature>